<proteinExistence type="predicted"/>
<gene>
    <name evidence="2" type="ORF">SMRZ_LOCUS13489</name>
</gene>
<dbReference type="AlphaFoldDB" id="A0A183MBR4"/>
<dbReference type="PANTHER" id="PTHR10398">
    <property type="entry name" value="AFADIN"/>
    <property type="match status" value="1"/>
</dbReference>
<dbReference type="PROSITE" id="PS50200">
    <property type="entry name" value="RA"/>
    <property type="match status" value="1"/>
</dbReference>
<dbReference type="STRING" id="48269.A0A183MBR4"/>
<evidence type="ECO:0000313" key="2">
    <source>
        <dbReference type="EMBL" id="VDP06505.1"/>
    </source>
</evidence>
<dbReference type="InterPro" id="IPR028842">
    <property type="entry name" value="Afadin"/>
</dbReference>
<dbReference type="SUPFAM" id="SSF54236">
    <property type="entry name" value="Ubiquitin-like"/>
    <property type="match status" value="1"/>
</dbReference>
<organism evidence="2 3">
    <name type="scientific">Schistosoma margrebowiei</name>
    <dbReference type="NCBI Taxonomy" id="48269"/>
    <lineage>
        <taxon>Eukaryota</taxon>
        <taxon>Metazoa</taxon>
        <taxon>Spiralia</taxon>
        <taxon>Lophotrochozoa</taxon>
        <taxon>Platyhelminthes</taxon>
        <taxon>Trematoda</taxon>
        <taxon>Digenea</taxon>
        <taxon>Strigeidida</taxon>
        <taxon>Schistosomatoidea</taxon>
        <taxon>Schistosomatidae</taxon>
        <taxon>Schistosoma</taxon>
    </lineage>
</organism>
<accession>A0A183MBR4</accession>
<dbReference type="Pfam" id="PF00788">
    <property type="entry name" value="RA"/>
    <property type="match status" value="1"/>
</dbReference>
<keyword evidence="3" id="KW-1185">Reference proteome</keyword>
<feature type="non-terminal residue" evidence="2">
    <location>
        <position position="1"/>
    </location>
</feature>
<evidence type="ECO:0000313" key="3">
    <source>
        <dbReference type="Proteomes" id="UP000277204"/>
    </source>
</evidence>
<evidence type="ECO:0000256" key="1">
    <source>
        <dbReference type="SAM" id="MobiDB-lite"/>
    </source>
</evidence>
<sequence>TIITSTSTTHGLKQRKNSKNLLTTENNTDDKQTRGFVRRWSSGSRKKQRKSSKNRSDLIDDELEQVPDTTFTRTLSNPDEVLRRRRQQRIHNRNQCMDITDGIKRGSLVKIYGSSLNPTIPYILLPISTNDTAEQIVLWTLEKYNLVNHVNPRDYCLVMVNLPLRGGAGISGSNHSGMNGVERLP</sequence>
<dbReference type="Gene3D" id="3.10.20.90">
    <property type="entry name" value="Phosphatidylinositol 3-kinase Catalytic Subunit, Chain A, domain 1"/>
    <property type="match status" value="1"/>
</dbReference>
<feature type="compositionally biased region" description="Polar residues" evidence="1">
    <location>
        <begin position="1"/>
        <end position="11"/>
    </location>
</feature>
<name>A0A183MBR4_9TREM</name>
<feature type="region of interest" description="Disordered" evidence="1">
    <location>
        <begin position="1"/>
        <end position="61"/>
    </location>
</feature>
<dbReference type="PANTHER" id="PTHR10398:SF2">
    <property type="entry name" value="AFADIN"/>
    <property type="match status" value="1"/>
</dbReference>
<reference evidence="2 3" key="1">
    <citation type="submission" date="2018-11" db="EMBL/GenBank/DDBJ databases">
        <authorList>
            <consortium name="Pathogen Informatics"/>
        </authorList>
    </citation>
    <scope>NUCLEOTIDE SEQUENCE [LARGE SCALE GENOMIC DNA]</scope>
    <source>
        <strain evidence="2 3">Zambia</strain>
    </source>
</reference>
<dbReference type="Proteomes" id="UP000277204">
    <property type="component" value="Unassembled WGS sequence"/>
</dbReference>
<dbReference type="GO" id="GO:0007165">
    <property type="term" value="P:signal transduction"/>
    <property type="evidence" value="ECO:0007669"/>
    <property type="project" value="InterPro"/>
</dbReference>
<dbReference type="InterPro" id="IPR000159">
    <property type="entry name" value="RA_dom"/>
</dbReference>
<feature type="compositionally biased region" description="Basic residues" evidence="1">
    <location>
        <begin position="44"/>
        <end position="53"/>
    </location>
</feature>
<dbReference type="EMBL" id="UZAI01010148">
    <property type="protein sequence ID" value="VDP06505.1"/>
    <property type="molecule type" value="Genomic_DNA"/>
</dbReference>
<dbReference type="InterPro" id="IPR029071">
    <property type="entry name" value="Ubiquitin-like_domsf"/>
</dbReference>
<protein>
    <submittedName>
        <fullName evidence="2">Uncharacterized protein</fullName>
    </submittedName>
</protein>
<dbReference type="GO" id="GO:0005911">
    <property type="term" value="C:cell-cell junction"/>
    <property type="evidence" value="ECO:0007669"/>
    <property type="project" value="InterPro"/>
</dbReference>